<feature type="transmembrane region" description="Helical" evidence="6">
    <location>
        <begin position="176"/>
        <end position="194"/>
    </location>
</feature>
<dbReference type="PANTHER" id="PTHR48041">
    <property type="entry name" value="ABC TRANSPORTER G FAMILY MEMBER 28"/>
    <property type="match status" value="1"/>
</dbReference>
<evidence type="ECO:0000313" key="8">
    <source>
        <dbReference type="EMBL" id="KAJ9554985.1"/>
    </source>
</evidence>
<reference evidence="8" key="1">
    <citation type="submission" date="2023-03" db="EMBL/GenBank/DDBJ databases">
        <title>Chromosome-scale reference genome and RAD-based genetic map of yellow starthistle (Centaurea solstitialis) reveal putative structural variation and QTLs associated with invader traits.</title>
        <authorList>
            <person name="Reatini B."/>
            <person name="Cang F.A."/>
            <person name="Jiang Q."/>
            <person name="Mckibben M.T.W."/>
            <person name="Barker M.S."/>
            <person name="Rieseberg L.H."/>
            <person name="Dlugosch K.M."/>
        </authorList>
    </citation>
    <scope>NUCLEOTIDE SEQUENCE</scope>
    <source>
        <strain evidence="8">CAN-66</strain>
        <tissue evidence="8">Leaf</tissue>
    </source>
</reference>
<evidence type="ECO:0000256" key="1">
    <source>
        <dbReference type="ARBA" id="ARBA00004141"/>
    </source>
</evidence>
<evidence type="ECO:0000313" key="9">
    <source>
        <dbReference type="Proteomes" id="UP001172457"/>
    </source>
</evidence>
<evidence type="ECO:0000256" key="5">
    <source>
        <dbReference type="ARBA" id="ARBA00023136"/>
    </source>
</evidence>
<evidence type="ECO:0000256" key="3">
    <source>
        <dbReference type="ARBA" id="ARBA00022692"/>
    </source>
</evidence>
<keyword evidence="3 6" id="KW-0812">Transmembrane</keyword>
<comment type="subcellular location">
    <subcellularLocation>
        <location evidence="1">Membrane</location>
        <topology evidence="1">Multi-pass membrane protein</topology>
    </subcellularLocation>
</comment>
<evidence type="ECO:0000256" key="6">
    <source>
        <dbReference type="SAM" id="Phobius"/>
    </source>
</evidence>
<evidence type="ECO:0000256" key="4">
    <source>
        <dbReference type="ARBA" id="ARBA00022989"/>
    </source>
</evidence>
<evidence type="ECO:0000256" key="2">
    <source>
        <dbReference type="ARBA" id="ARBA00022448"/>
    </source>
</evidence>
<proteinExistence type="predicted"/>
<dbReference type="InterPro" id="IPR013525">
    <property type="entry name" value="ABC2_TM"/>
</dbReference>
<keyword evidence="4 6" id="KW-1133">Transmembrane helix</keyword>
<dbReference type="GO" id="GO:0016020">
    <property type="term" value="C:membrane"/>
    <property type="evidence" value="ECO:0007669"/>
    <property type="project" value="UniProtKB-SubCell"/>
</dbReference>
<dbReference type="Proteomes" id="UP001172457">
    <property type="component" value="Chromosome 3"/>
</dbReference>
<keyword evidence="9" id="KW-1185">Reference proteome</keyword>
<dbReference type="InterPro" id="IPR050352">
    <property type="entry name" value="ABCG_transporters"/>
</dbReference>
<keyword evidence="2" id="KW-0813">Transport</keyword>
<feature type="transmembrane region" description="Helical" evidence="6">
    <location>
        <begin position="209"/>
        <end position="233"/>
    </location>
</feature>
<dbReference type="AlphaFoldDB" id="A0AA38T5X7"/>
<gene>
    <name evidence="8" type="ORF">OSB04_009599</name>
</gene>
<dbReference type="GO" id="GO:0140359">
    <property type="term" value="F:ABC-type transporter activity"/>
    <property type="evidence" value="ECO:0007669"/>
    <property type="project" value="InterPro"/>
</dbReference>
<feature type="domain" description="ABC-2 type transporter transmembrane" evidence="7">
    <location>
        <begin position="99"/>
        <end position="191"/>
    </location>
</feature>
<protein>
    <recommendedName>
        <fullName evidence="7">ABC-2 type transporter transmembrane domain-containing protein</fullName>
    </recommendedName>
</protein>
<dbReference type="Pfam" id="PF01061">
    <property type="entry name" value="ABC2_membrane"/>
    <property type="match status" value="1"/>
</dbReference>
<accession>A0AA38T5X7</accession>
<feature type="transmembrane region" description="Helical" evidence="6">
    <location>
        <begin position="149"/>
        <end position="169"/>
    </location>
</feature>
<dbReference type="EMBL" id="JARYMX010000003">
    <property type="protein sequence ID" value="KAJ9554985.1"/>
    <property type="molecule type" value="Genomic_DNA"/>
</dbReference>
<comment type="caution">
    <text evidence="8">The sequence shown here is derived from an EMBL/GenBank/DDBJ whole genome shotgun (WGS) entry which is preliminary data.</text>
</comment>
<dbReference type="PANTHER" id="PTHR48041:SF94">
    <property type="entry name" value="ABC TRANSPORTER G FAMILY MEMBER 22"/>
    <property type="match status" value="1"/>
</dbReference>
<name>A0AA38T5X7_9ASTR</name>
<sequence length="284" mass="32538">MLEDQCYHCHYRLPLLLKITIADFGVNTAGAKSCQCLHNVTGIQGIWGYKTRIVEEWLVESFKIPFCNDVALLVVDLSGGRGDFFGGNNVHSPKDLQHQGCSLLSCFGIFLSFYNNFHISTRKSYAEKGGAADVYKLSAYSMTRITSDLPLDLLLPLLFLLIVYYKVGLRATVESFFLTMLILFLCVVVAQHTINNRHKYNYNDGDLDWLWVVTYVLGNATSLAFVTVMTFMLEAKVAERGSWSDELWEWECGWRELKGRELGEHEELQSFLQWSWENSKINRN</sequence>
<evidence type="ECO:0000259" key="7">
    <source>
        <dbReference type="Pfam" id="PF01061"/>
    </source>
</evidence>
<keyword evidence="5 6" id="KW-0472">Membrane</keyword>
<organism evidence="8 9">
    <name type="scientific">Centaurea solstitialis</name>
    <name type="common">yellow star-thistle</name>
    <dbReference type="NCBI Taxonomy" id="347529"/>
    <lineage>
        <taxon>Eukaryota</taxon>
        <taxon>Viridiplantae</taxon>
        <taxon>Streptophyta</taxon>
        <taxon>Embryophyta</taxon>
        <taxon>Tracheophyta</taxon>
        <taxon>Spermatophyta</taxon>
        <taxon>Magnoliopsida</taxon>
        <taxon>eudicotyledons</taxon>
        <taxon>Gunneridae</taxon>
        <taxon>Pentapetalae</taxon>
        <taxon>asterids</taxon>
        <taxon>campanulids</taxon>
        <taxon>Asterales</taxon>
        <taxon>Asteraceae</taxon>
        <taxon>Carduoideae</taxon>
        <taxon>Cardueae</taxon>
        <taxon>Centaureinae</taxon>
        <taxon>Centaurea</taxon>
    </lineage>
</organism>